<gene>
    <name evidence="2" type="ORF">DCF15_18870</name>
    <name evidence="1" type="ORF">DCF15_22740</name>
</gene>
<reference evidence="3" key="2">
    <citation type="submission" date="2018-04" db="EMBL/GenBank/DDBJ databases">
        <authorList>
            <person name="Cornet L."/>
        </authorList>
    </citation>
    <scope>NUCLEOTIDE SEQUENCE [LARGE SCALE GENOMIC DNA]</scope>
</reference>
<accession>A0A2W4Y7M5</accession>
<dbReference type="Proteomes" id="UP000249794">
    <property type="component" value="Unassembled WGS sequence"/>
</dbReference>
<sequence length="42" mass="4823">GAQQFCRIRGYISTLRKQGLPLLEALRRTFLGDPILPRLQPE</sequence>
<evidence type="ECO:0000313" key="3">
    <source>
        <dbReference type="Proteomes" id="UP000249794"/>
    </source>
</evidence>
<dbReference type="EMBL" id="QBMP01000416">
    <property type="protein sequence ID" value="PZO42955.1"/>
    <property type="molecule type" value="Genomic_DNA"/>
</dbReference>
<proteinExistence type="predicted"/>
<comment type="caution">
    <text evidence="1">The sequence shown here is derived from an EMBL/GenBank/DDBJ whole genome shotgun (WGS) entry which is preliminary data.</text>
</comment>
<reference evidence="1" key="1">
    <citation type="submission" date="2018-04" db="EMBL/GenBank/DDBJ databases">
        <authorList>
            <person name="Go L.Y."/>
            <person name="Mitchell J.A."/>
        </authorList>
    </citation>
    <scope>NUCLEOTIDE SEQUENCE</scope>
    <source>
        <strain evidence="1">ULC027bin1</strain>
    </source>
</reference>
<dbReference type="EMBL" id="QBMP01000268">
    <property type="protein sequence ID" value="PZO47566.1"/>
    <property type="molecule type" value="Genomic_DNA"/>
</dbReference>
<feature type="non-terminal residue" evidence="1">
    <location>
        <position position="1"/>
    </location>
</feature>
<protein>
    <submittedName>
        <fullName evidence="1">IS66 family transposase</fullName>
    </submittedName>
</protein>
<evidence type="ECO:0000313" key="1">
    <source>
        <dbReference type="EMBL" id="PZO42955.1"/>
    </source>
</evidence>
<organism evidence="1 3">
    <name type="scientific">Phormidesmis priestleyi</name>
    <dbReference type="NCBI Taxonomy" id="268141"/>
    <lineage>
        <taxon>Bacteria</taxon>
        <taxon>Bacillati</taxon>
        <taxon>Cyanobacteriota</taxon>
        <taxon>Cyanophyceae</taxon>
        <taxon>Leptolyngbyales</taxon>
        <taxon>Leptolyngbyaceae</taxon>
        <taxon>Phormidesmis</taxon>
    </lineage>
</organism>
<dbReference type="AlphaFoldDB" id="A0A2W4Y7M5"/>
<name>A0A2W4Y7M5_9CYAN</name>
<reference evidence="1 3" key="3">
    <citation type="submission" date="2018-06" db="EMBL/GenBank/DDBJ databases">
        <title>Metagenomic assembly of (sub)arctic Cyanobacteria and their associated microbiome from non-axenic cultures.</title>
        <authorList>
            <person name="Baurain D."/>
        </authorList>
    </citation>
    <scope>NUCLEOTIDE SEQUENCE [LARGE SCALE GENOMIC DNA]</scope>
    <source>
        <strain evidence="1">ULC027bin1</strain>
    </source>
</reference>
<evidence type="ECO:0000313" key="2">
    <source>
        <dbReference type="EMBL" id="PZO47566.1"/>
    </source>
</evidence>